<dbReference type="Pfam" id="PF00483">
    <property type="entry name" value="NTP_transferase"/>
    <property type="match status" value="1"/>
</dbReference>
<evidence type="ECO:0000256" key="6">
    <source>
        <dbReference type="ARBA" id="ARBA00031455"/>
    </source>
</evidence>
<evidence type="ECO:0000256" key="5">
    <source>
        <dbReference type="ARBA" id="ARBA00022695"/>
    </source>
</evidence>
<feature type="domain" description="Nucleotidyl transferase" evidence="10">
    <location>
        <begin position="12"/>
        <end position="267"/>
    </location>
</feature>
<evidence type="ECO:0000256" key="7">
    <source>
        <dbReference type="ARBA" id="ARBA00031959"/>
    </source>
</evidence>
<dbReference type="SUPFAM" id="SSF53448">
    <property type="entry name" value="Nucleotide-diphospho-sugar transferases"/>
    <property type="match status" value="1"/>
</dbReference>
<keyword evidence="12" id="KW-1185">Reference proteome</keyword>
<accession>A0ABU3DHG1</accession>
<dbReference type="EMBL" id="JAVRHL010000002">
    <property type="protein sequence ID" value="MDT0682979.1"/>
    <property type="molecule type" value="Genomic_DNA"/>
</dbReference>
<comment type="caution">
    <text evidence="11">The sequence shown here is derived from an EMBL/GenBank/DDBJ whole genome shotgun (WGS) entry which is preliminary data.</text>
</comment>
<reference evidence="11 12" key="1">
    <citation type="submission" date="2023-09" db="EMBL/GenBank/DDBJ databases">
        <authorList>
            <person name="Rey-Velasco X."/>
        </authorList>
    </citation>
    <scope>NUCLEOTIDE SEQUENCE [LARGE SCALE GENOMIC DNA]</scope>
    <source>
        <strain evidence="11 12">F158</strain>
    </source>
</reference>
<dbReference type="PANTHER" id="PTHR43197:SF1">
    <property type="entry name" value="UTP--GLUCOSE-1-PHOSPHATE URIDYLYLTRANSFERASE"/>
    <property type="match status" value="1"/>
</dbReference>
<dbReference type="PANTHER" id="PTHR43197">
    <property type="entry name" value="UTP--GLUCOSE-1-PHOSPHATE URIDYLYLTRANSFERASE"/>
    <property type="match status" value="1"/>
</dbReference>
<dbReference type="EC" id="2.7.7.9" evidence="2"/>
<protein>
    <recommendedName>
        <fullName evidence="3">UTP--glucose-1-phosphate uridylyltransferase</fullName>
        <ecNumber evidence="2">2.7.7.9</ecNumber>
    </recommendedName>
    <alternativeName>
        <fullName evidence="6">Alpha-D-glucosyl-1-phosphate uridylyltransferase</fullName>
    </alternativeName>
    <alternativeName>
        <fullName evidence="7">UDP-glucose pyrophosphorylase</fullName>
    </alternativeName>
    <alternativeName>
        <fullName evidence="8">Uridine diphosphoglucose pyrophosphorylase</fullName>
    </alternativeName>
</protein>
<dbReference type="InterPro" id="IPR029044">
    <property type="entry name" value="Nucleotide-diphossugar_trans"/>
</dbReference>
<proteinExistence type="inferred from homology"/>
<dbReference type="Gene3D" id="3.90.550.10">
    <property type="entry name" value="Spore Coat Polysaccharide Biosynthesis Protein SpsA, Chain A"/>
    <property type="match status" value="1"/>
</dbReference>
<dbReference type="InterPro" id="IPR005771">
    <property type="entry name" value="GalU_uridylyltTrfase_bac/arc"/>
</dbReference>
<dbReference type="InterPro" id="IPR005835">
    <property type="entry name" value="NTP_transferase_dom"/>
</dbReference>
<evidence type="ECO:0000256" key="3">
    <source>
        <dbReference type="ARBA" id="ARBA00019048"/>
    </source>
</evidence>
<organism evidence="11 12">
    <name type="scientific">Tropicimonas omnivorans</name>
    <dbReference type="NCBI Taxonomy" id="3075590"/>
    <lineage>
        <taxon>Bacteria</taxon>
        <taxon>Pseudomonadati</taxon>
        <taxon>Pseudomonadota</taxon>
        <taxon>Alphaproteobacteria</taxon>
        <taxon>Rhodobacterales</taxon>
        <taxon>Roseobacteraceae</taxon>
        <taxon>Tropicimonas</taxon>
    </lineage>
</organism>
<sequence length="296" mass="31229">MSHVKIAVFPVAGLGTRFLPATKAVPKEMLPLLDRPLIEYAVEEARDAGIEEFVFVSAPGKAALERHFSEAPELERKLEAGGKTGLLQTLARTRLPEGALSVVHQPAPLGLGHAVSLARDVVGSRPFAVLLPDDVIRAPKGCLAQMVEAHAGHGGHVLATMEVRPEEVSSYGILDVEKVSGRLATARGLVEKPQTIAAPSRLAVVGRYVLAPSVFARLAEIPPGAGGEIQLTDAINADAGEVPVAGYRFEGERFDCGSVAGYVEACLAFAMERPELAGRIRASLMRRLSAPGVQAA</sequence>
<dbReference type="CDD" id="cd02541">
    <property type="entry name" value="UGPase_prokaryotic"/>
    <property type="match status" value="1"/>
</dbReference>
<evidence type="ECO:0000313" key="11">
    <source>
        <dbReference type="EMBL" id="MDT0682979.1"/>
    </source>
</evidence>
<dbReference type="Proteomes" id="UP001265259">
    <property type="component" value="Unassembled WGS sequence"/>
</dbReference>
<name>A0ABU3DHG1_9RHOB</name>
<gene>
    <name evidence="11" type="ORF">RM543_09795</name>
</gene>
<evidence type="ECO:0000256" key="9">
    <source>
        <dbReference type="ARBA" id="ARBA00048128"/>
    </source>
</evidence>
<keyword evidence="4" id="KW-0808">Transferase</keyword>
<evidence type="ECO:0000256" key="4">
    <source>
        <dbReference type="ARBA" id="ARBA00022679"/>
    </source>
</evidence>
<dbReference type="GO" id="GO:0016779">
    <property type="term" value="F:nucleotidyltransferase activity"/>
    <property type="evidence" value="ECO:0007669"/>
    <property type="project" value="UniProtKB-KW"/>
</dbReference>
<evidence type="ECO:0000256" key="1">
    <source>
        <dbReference type="ARBA" id="ARBA00006890"/>
    </source>
</evidence>
<dbReference type="RefSeq" id="WP_311691030.1">
    <property type="nucleotide sequence ID" value="NZ_JAVRHL010000002.1"/>
</dbReference>
<evidence type="ECO:0000256" key="8">
    <source>
        <dbReference type="ARBA" id="ARBA00032341"/>
    </source>
</evidence>
<evidence type="ECO:0000256" key="2">
    <source>
        <dbReference type="ARBA" id="ARBA00012415"/>
    </source>
</evidence>
<evidence type="ECO:0000313" key="12">
    <source>
        <dbReference type="Proteomes" id="UP001265259"/>
    </source>
</evidence>
<evidence type="ECO:0000259" key="10">
    <source>
        <dbReference type="Pfam" id="PF00483"/>
    </source>
</evidence>
<comment type="catalytic activity">
    <reaction evidence="9">
        <text>alpha-D-glucose 1-phosphate + UTP + H(+) = UDP-alpha-D-glucose + diphosphate</text>
        <dbReference type="Rhea" id="RHEA:19889"/>
        <dbReference type="ChEBI" id="CHEBI:15378"/>
        <dbReference type="ChEBI" id="CHEBI:33019"/>
        <dbReference type="ChEBI" id="CHEBI:46398"/>
        <dbReference type="ChEBI" id="CHEBI:58601"/>
        <dbReference type="ChEBI" id="CHEBI:58885"/>
        <dbReference type="EC" id="2.7.7.9"/>
    </reaction>
</comment>
<comment type="similarity">
    <text evidence="1">Belongs to the UDPGP type 2 family.</text>
</comment>
<keyword evidence="5 11" id="KW-0548">Nucleotidyltransferase</keyword>